<reference evidence="1" key="1">
    <citation type="submission" date="2024-10" db="EMBL/GenBank/DDBJ databases">
        <authorList>
            <person name="Jemina J."/>
            <person name="Pratiankara J.K."/>
            <person name="Shobana S."/>
        </authorList>
    </citation>
    <scope>NUCLEOTIDE SEQUENCE</scope>
</reference>
<sequence>MISTLAESSRMLIFNLVTHFTTVDPVAQGSALFF</sequence>
<organism evidence="1">
    <name type="scientific">Klebsiella phage Hope</name>
    <dbReference type="NCBI Taxonomy" id="3350564"/>
    <lineage>
        <taxon>Viruses</taxon>
        <taxon>Duplodnaviria</taxon>
        <taxon>Heunggongvirae</taxon>
        <taxon>Uroviricota</taxon>
        <taxon>Caudoviricetes</taxon>
    </lineage>
</organism>
<accession>A0AB74UPH2</accession>
<evidence type="ECO:0000313" key="1">
    <source>
        <dbReference type="EMBL" id="XHV14960.1"/>
    </source>
</evidence>
<name>A0AB74UPH2_9CAUD</name>
<gene>
    <name evidence="1" type="ORF">LOLGXRTD_CDS0046</name>
</gene>
<protein>
    <submittedName>
        <fullName evidence="1">Uncharacterized protein</fullName>
    </submittedName>
</protein>
<dbReference type="EMBL" id="PQ374180">
    <property type="protein sequence ID" value="XHV14960.1"/>
    <property type="molecule type" value="Genomic_DNA"/>
</dbReference>
<proteinExistence type="predicted"/>